<keyword evidence="3 5" id="KW-1133">Transmembrane helix</keyword>
<dbReference type="SUPFAM" id="SSF81321">
    <property type="entry name" value="Family A G protein-coupled receptor-like"/>
    <property type="match status" value="1"/>
</dbReference>
<feature type="transmembrane region" description="Helical" evidence="5">
    <location>
        <begin position="240"/>
        <end position="263"/>
    </location>
</feature>
<dbReference type="InterPro" id="IPR017452">
    <property type="entry name" value="GPCR_Rhodpsn_7TM"/>
</dbReference>
<evidence type="ECO:0000313" key="8">
    <source>
        <dbReference type="WBParaSite" id="MhA1_Contig1101.frz3.gene10"/>
    </source>
</evidence>
<name>A0A1I8AZ43_MELHA</name>
<dbReference type="SMART" id="SM01381">
    <property type="entry name" value="7TM_GPCR_Srsx"/>
    <property type="match status" value="1"/>
</dbReference>
<evidence type="ECO:0000313" key="7">
    <source>
        <dbReference type="Proteomes" id="UP000095281"/>
    </source>
</evidence>
<dbReference type="AlphaFoldDB" id="A0A1I8AZ43"/>
<evidence type="ECO:0000256" key="4">
    <source>
        <dbReference type="ARBA" id="ARBA00023136"/>
    </source>
</evidence>
<protein>
    <submittedName>
        <fullName evidence="8">G_PROTEIN_RECEP_F1_2 domain-containing protein</fullName>
    </submittedName>
</protein>
<organism evidence="7 8">
    <name type="scientific">Meloidogyne hapla</name>
    <name type="common">Root-knot nematode worm</name>
    <dbReference type="NCBI Taxonomy" id="6305"/>
    <lineage>
        <taxon>Eukaryota</taxon>
        <taxon>Metazoa</taxon>
        <taxon>Ecdysozoa</taxon>
        <taxon>Nematoda</taxon>
        <taxon>Chromadorea</taxon>
        <taxon>Rhabditida</taxon>
        <taxon>Tylenchina</taxon>
        <taxon>Tylenchomorpha</taxon>
        <taxon>Tylenchoidea</taxon>
        <taxon>Meloidogynidae</taxon>
        <taxon>Meloidogyninae</taxon>
        <taxon>Meloidogyne</taxon>
    </lineage>
</organism>
<evidence type="ECO:0000256" key="5">
    <source>
        <dbReference type="SAM" id="Phobius"/>
    </source>
</evidence>
<dbReference type="Pfam" id="PF00001">
    <property type="entry name" value="7tm_1"/>
    <property type="match status" value="1"/>
</dbReference>
<evidence type="ECO:0000259" key="6">
    <source>
        <dbReference type="PROSITE" id="PS50262"/>
    </source>
</evidence>
<dbReference type="OMA" id="MQICPTD"/>
<dbReference type="PANTHER" id="PTHR47632">
    <property type="entry name" value="FMRFAMIDE PEPTIDE RECEPTOR FAMILY-RELATED"/>
    <property type="match status" value="1"/>
</dbReference>
<keyword evidence="7" id="KW-1185">Reference proteome</keyword>
<evidence type="ECO:0000256" key="1">
    <source>
        <dbReference type="ARBA" id="ARBA00004370"/>
    </source>
</evidence>
<feature type="transmembrane region" description="Helical" evidence="5">
    <location>
        <begin position="201"/>
        <end position="228"/>
    </location>
</feature>
<dbReference type="GO" id="GO:0004930">
    <property type="term" value="F:G protein-coupled receptor activity"/>
    <property type="evidence" value="ECO:0007669"/>
    <property type="project" value="InterPro"/>
</dbReference>
<feature type="transmembrane region" description="Helical" evidence="5">
    <location>
        <begin position="23"/>
        <end position="47"/>
    </location>
</feature>
<dbReference type="CDD" id="cd14978">
    <property type="entry name" value="7tmA_FMRFamide_R-like"/>
    <property type="match status" value="1"/>
</dbReference>
<dbReference type="WBParaSite" id="MhA1_Contig1101.frz3.gene10">
    <property type="protein sequence ID" value="MhA1_Contig1101.frz3.gene10"/>
    <property type="gene ID" value="MhA1_Contig1101.frz3.gene10"/>
</dbReference>
<keyword evidence="4 5" id="KW-0472">Membrane</keyword>
<dbReference type="PROSITE" id="PS50262">
    <property type="entry name" value="G_PROTEIN_RECEP_F1_2"/>
    <property type="match status" value="1"/>
</dbReference>
<dbReference type="InterPro" id="IPR053326">
    <property type="entry name" value="GPCR1-like"/>
</dbReference>
<keyword evidence="2 5" id="KW-0812">Transmembrane</keyword>
<feature type="transmembrane region" description="Helical" evidence="5">
    <location>
        <begin position="101"/>
        <end position="127"/>
    </location>
</feature>
<feature type="domain" description="G-protein coupled receptors family 1 profile" evidence="6">
    <location>
        <begin position="39"/>
        <end position="297"/>
    </location>
</feature>
<dbReference type="PRINTS" id="PR00237">
    <property type="entry name" value="GPCRRHODOPSN"/>
</dbReference>
<feature type="transmembrane region" description="Helical" evidence="5">
    <location>
        <begin position="148"/>
        <end position="165"/>
    </location>
</feature>
<feature type="transmembrane region" description="Helical" evidence="5">
    <location>
        <begin position="275"/>
        <end position="300"/>
    </location>
</feature>
<accession>A0A1I8AZ43</accession>
<dbReference type="InterPro" id="IPR000276">
    <property type="entry name" value="GPCR_Rhodpsn"/>
</dbReference>
<evidence type="ECO:0000256" key="2">
    <source>
        <dbReference type="ARBA" id="ARBA00022692"/>
    </source>
</evidence>
<dbReference type="Proteomes" id="UP000095281">
    <property type="component" value="Unplaced"/>
</dbReference>
<comment type="subcellular location">
    <subcellularLocation>
        <location evidence="1">Membrane</location>
    </subcellularLocation>
</comment>
<dbReference type="Gene3D" id="1.20.1070.10">
    <property type="entry name" value="Rhodopsin 7-helix transmembrane proteins"/>
    <property type="match status" value="1"/>
</dbReference>
<sequence>MSANICKTFGKTLKFLLLIIKEFYVGTVLALIGFVGLVGNLLIILVYSQPEQRSHSTAVYLRALAISDLLMTCTAMFLFVLEAWRHHGPISLAFAYGRGAPFFFPLASTFQTTSVYFCVGAAVDLFINVALKGSLSSSYCTVKRAKKFVFITSILAIFYNIPHFFELRAIECVEEREGIMQKSLQICPTEFRMNHIYYSVYYTYMYTVFMAVGPLVLLIVLNVGIVMNALKRPREPDSDIISLVLVVCLFIFCNFTALLVNFLELTFAEQLKHLIVYLVDLSNLLVVINCTANFFVYLIFGQSFRKTLIKIIQRPNKSTGNTLILLINEENKELVKKKELDENKRKKKLILFSKEYELSIEGADDV</sequence>
<reference evidence="8" key="1">
    <citation type="submission" date="2016-11" db="UniProtKB">
        <authorList>
            <consortium name="WormBaseParasite"/>
        </authorList>
    </citation>
    <scope>IDENTIFICATION</scope>
</reference>
<proteinExistence type="predicted"/>
<dbReference type="GO" id="GO:0016020">
    <property type="term" value="C:membrane"/>
    <property type="evidence" value="ECO:0007669"/>
    <property type="project" value="UniProtKB-SubCell"/>
</dbReference>
<feature type="transmembrane region" description="Helical" evidence="5">
    <location>
        <begin position="59"/>
        <end position="81"/>
    </location>
</feature>
<dbReference type="PANTHER" id="PTHR47632:SF1">
    <property type="entry name" value="G-PROTEIN COUPLED RECEPTORS FAMILY 1 PROFILE DOMAIN-CONTAINING PROTEIN"/>
    <property type="match status" value="1"/>
</dbReference>
<evidence type="ECO:0000256" key="3">
    <source>
        <dbReference type="ARBA" id="ARBA00022989"/>
    </source>
</evidence>